<evidence type="ECO:0000259" key="6">
    <source>
        <dbReference type="Pfam" id="PF21365"/>
    </source>
</evidence>
<comment type="caution">
    <text evidence="7">The sequence shown here is derived from an EMBL/GenBank/DDBJ whole genome shotgun (WGS) entry which is preliminary data.</text>
</comment>
<evidence type="ECO:0000256" key="4">
    <source>
        <dbReference type="RuleBase" id="RU361185"/>
    </source>
</evidence>
<protein>
    <recommendedName>
        <fullName evidence="9">Glycoside hydrolase family 31</fullName>
    </recommendedName>
</protein>
<accession>A0A8K0DL20</accession>
<gene>
    <name evidence="7" type="ORF">ILUMI_01041</name>
</gene>
<dbReference type="SUPFAM" id="SSF51011">
    <property type="entry name" value="Glycosyl hydrolase domain"/>
    <property type="match status" value="1"/>
</dbReference>
<dbReference type="EMBL" id="VTPC01000598">
    <property type="protein sequence ID" value="KAF2905133.1"/>
    <property type="molecule type" value="Genomic_DNA"/>
</dbReference>
<evidence type="ECO:0000256" key="1">
    <source>
        <dbReference type="ARBA" id="ARBA00007806"/>
    </source>
</evidence>
<dbReference type="AlphaFoldDB" id="A0A8K0DL20"/>
<dbReference type="Proteomes" id="UP000801492">
    <property type="component" value="Unassembled WGS sequence"/>
</dbReference>
<dbReference type="Pfam" id="PF21365">
    <property type="entry name" value="Glyco_hydro_31_3rd"/>
    <property type="match status" value="1"/>
</dbReference>
<sequence>MPDIDKGFTIYWITEDTSKVLEDCFELSSFDWYGGPERLRQAWPIQKLRLANFANVLQQDQSGAIVEPYWLNSAGGYIFVNDKVPLFINQNRLLGSINKVCFSAKIAKPYPPRNKVVLHYTVVSDINAREAHMHAVKHFLGRPSGHPNYRIVERPIWSTWARYKRDIDDSLLLEFANEIVDHGYPDGQFEIDDHWEECYGSLTFNLSRFGDINNTVAKIKSMNFTVTLWTHPFVNIDCVKYREIGRRYGYFVKNSEGSDLTSWWNSRRNEAHHLDFTKAEVRSWFTERLRSIQEKHGIDSFKFDAGESSWVPQVPILNGDVDTLPNALSVDYVKTCAAFGDLIEVRSGWKTQYLPVFVRMLDKHSVWGVSNGLYTLITTLLQMNINGYTLVLPDMVGGNGYGGRPTAELFVRWLQANTFMPSIQFSYVPWDFDHQELNFDVKAICKRFVDLHQMIAPYIKQQMRNSIEKGHPVNPPIWWVSPNDANALKEDTEFLLGEDVLVAPVIKSRASSRTVYLPKGRWVDGNNGTIYEGPYLIEDYKAPIEILPYFIREGSEAFRLLRGTL</sequence>
<dbReference type="GO" id="GO:0005975">
    <property type="term" value="P:carbohydrate metabolic process"/>
    <property type="evidence" value="ECO:0007669"/>
    <property type="project" value="InterPro"/>
</dbReference>
<dbReference type="CDD" id="cd06592">
    <property type="entry name" value="GH31_NET37"/>
    <property type="match status" value="1"/>
</dbReference>
<feature type="domain" description="Glycoside hydrolase family 31 TIM barrel" evidence="5">
    <location>
        <begin position="158"/>
        <end position="310"/>
    </location>
</feature>
<dbReference type="InterPro" id="IPR000322">
    <property type="entry name" value="Glyco_hydro_31_TIM"/>
</dbReference>
<dbReference type="InterPro" id="IPR050985">
    <property type="entry name" value="Alpha-glycosidase_related"/>
</dbReference>
<dbReference type="Gene3D" id="2.60.40.1180">
    <property type="entry name" value="Golgi alpha-mannosidase II"/>
    <property type="match status" value="1"/>
</dbReference>
<dbReference type="PANTHER" id="PTHR43053">
    <property type="entry name" value="GLYCOSIDASE FAMILY 31"/>
    <property type="match status" value="1"/>
</dbReference>
<dbReference type="Gene3D" id="3.20.20.80">
    <property type="entry name" value="Glycosidases"/>
    <property type="match status" value="1"/>
</dbReference>
<dbReference type="OrthoDB" id="10070917at2759"/>
<dbReference type="PANTHER" id="PTHR43053:SF4">
    <property type="entry name" value="MYOGENESIS-REGULATING GLYCOSIDASE"/>
    <property type="match status" value="1"/>
</dbReference>
<keyword evidence="8" id="KW-1185">Reference proteome</keyword>
<feature type="domain" description="Glycosyl hydrolase family 31 C-terminal" evidence="6">
    <location>
        <begin position="470"/>
        <end position="555"/>
    </location>
</feature>
<dbReference type="GO" id="GO:0004553">
    <property type="term" value="F:hydrolase activity, hydrolyzing O-glycosyl compounds"/>
    <property type="evidence" value="ECO:0007669"/>
    <property type="project" value="InterPro"/>
</dbReference>
<evidence type="ECO:0000313" key="8">
    <source>
        <dbReference type="Proteomes" id="UP000801492"/>
    </source>
</evidence>
<feature type="domain" description="Glycoside hydrolase family 31 TIM barrel" evidence="5">
    <location>
        <begin position="372"/>
        <end position="459"/>
    </location>
</feature>
<keyword evidence="2 4" id="KW-0378">Hydrolase</keyword>
<evidence type="ECO:0000313" key="7">
    <source>
        <dbReference type="EMBL" id="KAF2905133.1"/>
    </source>
</evidence>
<evidence type="ECO:0000256" key="3">
    <source>
        <dbReference type="ARBA" id="ARBA00023295"/>
    </source>
</evidence>
<dbReference type="InterPro" id="IPR048395">
    <property type="entry name" value="Glyco_hydro_31_C"/>
</dbReference>
<comment type="similarity">
    <text evidence="1 4">Belongs to the glycosyl hydrolase 31 family.</text>
</comment>
<evidence type="ECO:0000256" key="2">
    <source>
        <dbReference type="ARBA" id="ARBA00022801"/>
    </source>
</evidence>
<reference evidence="7" key="1">
    <citation type="submission" date="2019-08" db="EMBL/GenBank/DDBJ databases">
        <title>The genome of the North American firefly Photinus pyralis.</title>
        <authorList>
            <consortium name="Photinus pyralis genome working group"/>
            <person name="Fallon T.R."/>
            <person name="Sander Lower S.E."/>
            <person name="Weng J.-K."/>
        </authorList>
    </citation>
    <scope>NUCLEOTIDE SEQUENCE</scope>
    <source>
        <strain evidence="7">TRF0915ILg1</strain>
        <tissue evidence="7">Whole body</tissue>
    </source>
</reference>
<keyword evidence="3 4" id="KW-0326">Glycosidase</keyword>
<dbReference type="InterPro" id="IPR017853">
    <property type="entry name" value="GH"/>
</dbReference>
<dbReference type="InterPro" id="IPR013780">
    <property type="entry name" value="Glyco_hydro_b"/>
</dbReference>
<proteinExistence type="inferred from homology"/>
<dbReference type="Pfam" id="PF01055">
    <property type="entry name" value="Glyco_hydro_31_2nd"/>
    <property type="match status" value="2"/>
</dbReference>
<dbReference type="SUPFAM" id="SSF51445">
    <property type="entry name" value="(Trans)glycosidases"/>
    <property type="match status" value="1"/>
</dbReference>
<evidence type="ECO:0008006" key="9">
    <source>
        <dbReference type="Google" id="ProtNLM"/>
    </source>
</evidence>
<organism evidence="7 8">
    <name type="scientific">Ignelater luminosus</name>
    <name type="common">Cucubano</name>
    <name type="synonym">Pyrophorus luminosus</name>
    <dbReference type="NCBI Taxonomy" id="2038154"/>
    <lineage>
        <taxon>Eukaryota</taxon>
        <taxon>Metazoa</taxon>
        <taxon>Ecdysozoa</taxon>
        <taxon>Arthropoda</taxon>
        <taxon>Hexapoda</taxon>
        <taxon>Insecta</taxon>
        <taxon>Pterygota</taxon>
        <taxon>Neoptera</taxon>
        <taxon>Endopterygota</taxon>
        <taxon>Coleoptera</taxon>
        <taxon>Polyphaga</taxon>
        <taxon>Elateriformia</taxon>
        <taxon>Elateroidea</taxon>
        <taxon>Elateridae</taxon>
        <taxon>Agrypninae</taxon>
        <taxon>Pyrophorini</taxon>
        <taxon>Ignelater</taxon>
    </lineage>
</organism>
<name>A0A8K0DL20_IGNLU</name>
<evidence type="ECO:0000259" key="5">
    <source>
        <dbReference type="Pfam" id="PF01055"/>
    </source>
</evidence>